<gene>
    <name evidence="1" type="ordered locus">MICA_172</name>
</gene>
<evidence type="ECO:0000313" key="2">
    <source>
        <dbReference type="Proteomes" id="UP000009286"/>
    </source>
</evidence>
<organism evidence="1 2">
    <name type="scientific">Micavibrio aeruginosavorus (strain ARL-13)</name>
    <dbReference type="NCBI Taxonomy" id="856793"/>
    <lineage>
        <taxon>Bacteria</taxon>
        <taxon>Pseudomonadati</taxon>
        <taxon>Bdellovibrionota</taxon>
        <taxon>Bdellovibrionia</taxon>
        <taxon>Bdellovibrionales</taxon>
        <taxon>Pseudobdellovibrionaceae</taxon>
        <taxon>Micavibrio</taxon>
    </lineage>
</organism>
<dbReference type="InterPro" id="IPR009531">
    <property type="entry name" value="DUF1150"/>
</dbReference>
<dbReference type="AlphaFoldDB" id="G2KP10"/>
<dbReference type="KEGG" id="mai:MICA_172"/>
<dbReference type="HOGENOM" id="CLU_181511_1_1_5"/>
<evidence type="ECO:0000313" key="1">
    <source>
        <dbReference type="EMBL" id="AEP08518.1"/>
    </source>
</evidence>
<evidence type="ECO:0008006" key="3">
    <source>
        <dbReference type="Google" id="ProtNLM"/>
    </source>
</evidence>
<dbReference type="OrthoDB" id="8449790at2"/>
<dbReference type="EMBL" id="CP002382">
    <property type="protein sequence ID" value="AEP08518.1"/>
    <property type="molecule type" value="Genomic_DNA"/>
</dbReference>
<dbReference type="RefSeq" id="WP_014101741.1">
    <property type="nucleotide sequence ID" value="NC_016026.1"/>
</dbReference>
<proteinExistence type="predicted"/>
<keyword evidence="2" id="KW-1185">Reference proteome</keyword>
<dbReference type="Pfam" id="PF06620">
    <property type="entry name" value="DUF1150"/>
    <property type="match status" value="1"/>
</dbReference>
<dbReference type="eggNOG" id="COG5568">
    <property type="taxonomic scope" value="Bacteria"/>
</dbReference>
<accession>G2KP10</accession>
<reference evidence="1 2" key="1">
    <citation type="journal article" date="2011" name="BMC Genomics">
        <title>Genomic insights into an obligate epibiotic bacterial predator: Micavibrio aeruginosavorus ARL-13.</title>
        <authorList>
            <person name="Wang Z."/>
            <person name="Kadouri D."/>
            <person name="Wu M."/>
        </authorList>
    </citation>
    <scope>NUCLEOTIDE SEQUENCE [LARGE SCALE GENOMIC DNA]</scope>
    <source>
        <strain evidence="1 2">ARL-13</strain>
    </source>
</reference>
<name>G2KP10_MICAA</name>
<protein>
    <recommendedName>
        <fullName evidence="3">DUF1150 domain-containing protein</fullName>
    </recommendedName>
</protein>
<dbReference type="Proteomes" id="UP000009286">
    <property type="component" value="Chromosome"/>
</dbReference>
<sequence length="79" mass="8620">MTDCKTTDCKSASALRDISAQDFLGFGVQHVAYVRPAILNGQKVFSIHAADGTPLGYHDNFDAALVLTRQNDLEPVRVQ</sequence>